<keyword evidence="3" id="KW-1185">Reference proteome</keyword>
<evidence type="ECO:0000313" key="3">
    <source>
        <dbReference type="Proteomes" id="UP000230066"/>
    </source>
</evidence>
<evidence type="ECO:0000256" key="1">
    <source>
        <dbReference type="SAM" id="MobiDB-lite"/>
    </source>
</evidence>
<feature type="compositionally biased region" description="Basic and acidic residues" evidence="1">
    <location>
        <begin position="305"/>
        <end position="317"/>
    </location>
</feature>
<feature type="compositionally biased region" description="Polar residues" evidence="1">
    <location>
        <begin position="457"/>
        <end position="477"/>
    </location>
</feature>
<dbReference type="Proteomes" id="UP000230066">
    <property type="component" value="Unassembled WGS sequence"/>
</dbReference>
<reference evidence="2" key="1">
    <citation type="submission" date="2019-03" db="EMBL/GenBank/DDBJ databases">
        <title>Improved annotation for the trematode Fasciola hepatica.</title>
        <authorList>
            <person name="Choi Y.-J."/>
            <person name="Martin J."/>
            <person name="Mitreva M."/>
        </authorList>
    </citation>
    <scope>NUCLEOTIDE SEQUENCE [LARGE SCALE GENOMIC DNA]</scope>
</reference>
<evidence type="ECO:0000313" key="2">
    <source>
        <dbReference type="EMBL" id="THD20444.1"/>
    </source>
</evidence>
<dbReference type="AlphaFoldDB" id="A0A4E0R270"/>
<comment type="caution">
    <text evidence="2">The sequence shown here is derived from an EMBL/GenBank/DDBJ whole genome shotgun (WGS) entry which is preliminary data.</text>
</comment>
<protein>
    <submittedName>
        <fullName evidence="2">Uncharacterized protein</fullName>
    </submittedName>
</protein>
<feature type="region of interest" description="Disordered" evidence="1">
    <location>
        <begin position="457"/>
        <end position="478"/>
    </location>
</feature>
<accession>A0A4E0R270</accession>
<feature type="region of interest" description="Disordered" evidence="1">
    <location>
        <begin position="283"/>
        <end position="321"/>
    </location>
</feature>
<organism evidence="2 3">
    <name type="scientific">Fasciola hepatica</name>
    <name type="common">Liver fluke</name>
    <dbReference type="NCBI Taxonomy" id="6192"/>
    <lineage>
        <taxon>Eukaryota</taxon>
        <taxon>Metazoa</taxon>
        <taxon>Spiralia</taxon>
        <taxon>Lophotrochozoa</taxon>
        <taxon>Platyhelminthes</taxon>
        <taxon>Trematoda</taxon>
        <taxon>Digenea</taxon>
        <taxon>Plagiorchiida</taxon>
        <taxon>Echinostomata</taxon>
        <taxon>Echinostomatoidea</taxon>
        <taxon>Fasciolidae</taxon>
        <taxon>Fasciola</taxon>
    </lineage>
</organism>
<sequence length="795" mass="87518">MDGVSLAESLLYKDYDELQRLIKACNVVDNHDAISETKPPSNEDRCMCSVNDSYQEFQIDPFSPVGGKVKSPSYAIVTNALDRVKPDHHEIKSLLCDSSSKNLESEPLNVIQGLINGSVQAHKVVTNNDNQVHKNDFPYGLDNEIKSPISEKPQGSYVYTSSVSSGTDDQQQTMVSTFKLNAVLPIINSDFPGTSSLGFKVGSNNDQKYIGIDPNISKSRLYCSKESACTLSSSKINLNKRNSNAIITTFSQSDQNARMSSLSCYCEKLYNVPFFQTSVASERSSQPFPGNQIDGNKHRKIPQQTKHESTVLHEAKQDSSTMNGLRLGQTEVITEASRSGCDRQSSEKSTLQRSNFQPQITGFAVNPPFLLPRPYISSDISGTMNKQIQQISTGIQECPRINRSTSKVQCNTHGMSGDMGGFQCLKSGIYNEKSPLDVYRVSDQVLRQITPMESVGTTDYSSSLNGTDNISTKSIPGSSLPLEQMREQHSCLTNDMDKINNLVGLLDKLRSGSVPRVVYKVLDELLGSIRKLKAITCNFGDATGARDRNLEENFVSPRFDWSTNSQILRELAGRLRQMRTALWACVQLFNWNGTSNYAQTVQCLTEVSSRGSLAQAVATNYSKLSQVPPLVNIVKPLKSVARPLMDVQSQMDGIHFSPIVTATAAPVHQIHNNSNNNNQNQNNPQGLLLLPGTVNTAGLCWSQRSMHASSARPIFTQSAQYLPDQVIIPEAGLFTSDLNGTVQPSGILFPHPTVQPGQPTLIMPSTLFTSNFNRNSGLGPQLCRLQSNNRYSDRL</sequence>
<dbReference type="EMBL" id="JXXN02004624">
    <property type="protein sequence ID" value="THD20444.1"/>
    <property type="molecule type" value="Genomic_DNA"/>
</dbReference>
<proteinExistence type="predicted"/>
<name>A0A4E0R270_FASHE</name>
<gene>
    <name evidence="2" type="ORF">D915_008644</name>
</gene>